<gene>
    <name evidence="3" type="ORF">SAMN04489759_10224</name>
</gene>
<dbReference type="SUPFAM" id="SSF81324">
    <property type="entry name" value="Voltage-gated potassium channels"/>
    <property type="match status" value="1"/>
</dbReference>
<evidence type="ECO:0000313" key="3">
    <source>
        <dbReference type="EMBL" id="SDF36575.1"/>
    </source>
</evidence>
<feature type="transmembrane region" description="Helical" evidence="1">
    <location>
        <begin position="121"/>
        <end position="139"/>
    </location>
</feature>
<dbReference type="OrthoDB" id="2974133at2"/>
<dbReference type="Gene3D" id="1.10.287.70">
    <property type="match status" value="1"/>
</dbReference>
<dbReference type="EMBL" id="FNBP01000002">
    <property type="protein sequence ID" value="SDF36575.1"/>
    <property type="molecule type" value="Genomic_DNA"/>
</dbReference>
<protein>
    <submittedName>
        <fullName evidence="3">Ion channel</fullName>
    </submittedName>
</protein>
<feature type="domain" description="Potassium channel" evidence="2">
    <location>
        <begin position="63"/>
        <end position="137"/>
    </location>
</feature>
<dbReference type="InterPro" id="IPR013099">
    <property type="entry name" value="K_chnl_dom"/>
</dbReference>
<dbReference type="Pfam" id="PF07885">
    <property type="entry name" value="Ion_trans_2"/>
    <property type="match status" value="1"/>
</dbReference>
<keyword evidence="1" id="KW-1133">Transmembrane helix</keyword>
<evidence type="ECO:0000313" key="4">
    <source>
        <dbReference type="Proteomes" id="UP000199399"/>
    </source>
</evidence>
<dbReference type="AlphaFoldDB" id="A0A1G7KHF7"/>
<keyword evidence="1" id="KW-0812">Transmembrane</keyword>
<accession>A0A1G7KHF7</accession>
<dbReference type="STRING" id="218672.SAMN04489759_10224"/>
<evidence type="ECO:0000256" key="1">
    <source>
        <dbReference type="SAM" id="Phobius"/>
    </source>
</evidence>
<feature type="transmembrane region" description="Helical" evidence="1">
    <location>
        <begin position="6"/>
        <end position="23"/>
    </location>
</feature>
<sequence>MIQAMLLSILVVAICTTIHYFVLKGVSDTIARRSVEAHGQNLGLAVGAITIAHVIEAFIYTLFFLWAVQGLQIGALTASDPADKPITLMDYYYFSLVNFTTLGRGDLNPVGHLRFITGIEAFHGFLMITASGSFVLQVMGGNAPLSKKE</sequence>
<dbReference type="Proteomes" id="UP000199399">
    <property type="component" value="Unassembled WGS sequence"/>
</dbReference>
<keyword evidence="1" id="KW-0472">Membrane</keyword>
<feature type="transmembrane region" description="Helical" evidence="1">
    <location>
        <begin position="44"/>
        <end position="68"/>
    </location>
</feature>
<dbReference type="RefSeq" id="WP_093739221.1">
    <property type="nucleotide sequence ID" value="NZ_FNBP01000002.1"/>
</dbReference>
<organism evidence="3 4">
    <name type="scientific">Sulfitobacter delicatus</name>
    <dbReference type="NCBI Taxonomy" id="218672"/>
    <lineage>
        <taxon>Bacteria</taxon>
        <taxon>Pseudomonadati</taxon>
        <taxon>Pseudomonadota</taxon>
        <taxon>Alphaproteobacteria</taxon>
        <taxon>Rhodobacterales</taxon>
        <taxon>Roseobacteraceae</taxon>
        <taxon>Sulfitobacter</taxon>
    </lineage>
</organism>
<name>A0A1G7KHF7_9RHOB</name>
<evidence type="ECO:0000259" key="2">
    <source>
        <dbReference type="Pfam" id="PF07885"/>
    </source>
</evidence>
<keyword evidence="4" id="KW-1185">Reference proteome</keyword>
<reference evidence="4" key="1">
    <citation type="submission" date="2016-10" db="EMBL/GenBank/DDBJ databases">
        <authorList>
            <person name="Varghese N."/>
            <person name="Submissions S."/>
        </authorList>
    </citation>
    <scope>NUCLEOTIDE SEQUENCE [LARGE SCALE GENOMIC DNA]</scope>
    <source>
        <strain evidence="4">DSM 16477</strain>
    </source>
</reference>
<proteinExistence type="predicted"/>